<dbReference type="NCBIfam" id="TIGR00125">
    <property type="entry name" value="cyt_tran_rel"/>
    <property type="match status" value="1"/>
</dbReference>
<sequence length="201" mass="22323">MKTVFVAMSADIFHTGHLNIIKVARELGDVIVGLGTDEISAQYKQMAFMSYEQRKAILENIKGVTRVIPQPTLDLVPNLRALKPDFVVHGDDWKTGLLRETRQGVIDVLQEWGGQLIEPAYTSGISSTNLRAALNSATNSPEYRSRQLHRLFTFKPFVRMIEVHNGLSAAVAENTNVSINKKVAEFDALWLGAESEALMAL</sequence>
<protein>
    <submittedName>
        <fullName evidence="4">Cytidylyltransferase domain / Phosphoenolpyruvate phosphomutase</fullName>
        <ecNumber evidence="4">5.4.2.9</ecNumber>
    </submittedName>
</protein>
<keyword evidence="1 4" id="KW-0808">Transferase</keyword>
<gene>
    <name evidence="4" type="ORF">MNBD_CHLOROFLEXI01-3314</name>
</gene>
<keyword evidence="4" id="KW-0413">Isomerase</keyword>
<dbReference type="InterPro" id="IPR004821">
    <property type="entry name" value="Cyt_trans-like"/>
</dbReference>
<dbReference type="AlphaFoldDB" id="A0A3B0VTG4"/>
<evidence type="ECO:0000259" key="3">
    <source>
        <dbReference type="Pfam" id="PF01467"/>
    </source>
</evidence>
<dbReference type="PANTHER" id="PTHR43793">
    <property type="entry name" value="FAD SYNTHASE"/>
    <property type="match status" value="1"/>
</dbReference>
<dbReference type="PANTHER" id="PTHR43793:SF1">
    <property type="entry name" value="FAD SYNTHASE"/>
    <property type="match status" value="1"/>
</dbReference>
<evidence type="ECO:0000313" key="4">
    <source>
        <dbReference type="EMBL" id="VAW35566.1"/>
    </source>
</evidence>
<dbReference type="InterPro" id="IPR050385">
    <property type="entry name" value="Archaeal_FAD_synthase"/>
</dbReference>
<dbReference type="GO" id="GO:0050188">
    <property type="term" value="F:phosphoenolpyruvate mutase activity"/>
    <property type="evidence" value="ECO:0007669"/>
    <property type="project" value="UniProtKB-EC"/>
</dbReference>
<accession>A0A3B0VTG4</accession>
<evidence type="ECO:0000256" key="2">
    <source>
        <dbReference type="ARBA" id="ARBA00022695"/>
    </source>
</evidence>
<reference evidence="4" key="1">
    <citation type="submission" date="2018-06" db="EMBL/GenBank/DDBJ databases">
        <authorList>
            <person name="Zhirakovskaya E."/>
        </authorList>
    </citation>
    <scope>NUCLEOTIDE SEQUENCE</scope>
</reference>
<dbReference type="InterPro" id="IPR014729">
    <property type="entry name" value="Rossmann-like_a/b/a_fold"/>
</dbReference>
<name>A0A3B0VTG4_9ZZZZ</name>
<keyword evidence="4" id="KW-0670">Pyruvate</keyword>
<dbReference type="EC" id="5.4.2.9" evidence="4"/>
<dbReference type="GO" id="GO:0016779">
    <property type="term" value="F:nucleotidyltransferase activity"/>
    <property type="evidence" value="ECO:0007669"/>
    <property type="project" value="UniProtKB-KW"/>
</dbReference>
<keyword evidence="2 4" id="KW-0548">Nucleotidyltransferase</keyword>
<dbReference type="EMBL" id="UOEU01000592">
    <property type="protein sequence ID" value="VAW35566.1"/>
    <property type="molecule type" value="Genomic_DNA"/>
</dbReference>
<proteinExistence type="predicted"/>
<evidence type="ECO:0000256" key="1">
    <source>
        <dbReference type="ARBA" id="ARBA00022679"/>
    </source>
</evidence>
<organism evidence="4">
    <name type="scientific">hydrothermal vent metagenome</name>
    <dbReference type="NCBI Taxonomy" id="652676"/>
    <lineage>
        <taxon>unclassified sequences</taxon>
        <taxon>metagenomes</taxon>
        <taxon>ecological metagenomes</taxon>
    </lineage>
</organism>
<dbReference type="Gene3D" id="3.40.50.620">
    <property type="entry name" value="HUPs"/>
    <property type="match status" value="1"/>
</dbReference>
<dbReference type="SUPFAM" id="SSF52374">
    <property type="entry name" value="Nucleotidylyl transferase"/>
    <property type="match status" value="1"/>
</dbReference>
<dbReference type="Pfam" id="PF01467">
    <property type="entry name" value="CTP_transf_like"/>
    <property type="match status" value="1"/>
</dbReference>
<feature type="domain" description="Cytidyltransferase-like" evidence="3">
    <location>
        <begin position="10"/>
        <end position="132"/>
    </location>
</feature>